<feature type="domain" description="Glycosyl transferase family 1" evidence="1">
    <location>
        <begin position="604"/>
        <end position="762"/>
    </location>
</feature>
<proteinExistence type="predicted"/>
<dbReference type="PANTHER" id="PTHR12526:SF630">
    <property type="entry name" value="GLYCOSYLTRANSFERASE"/>
    <property type="match status" value="1"/>
</dbReference>
<name>A8RSJ5_ENTBW</name>
<evidence type="ECO:0000259" key="1">
    <source>
        <dbReference type="Pfam" id="PF00534"/>
    </source>
</evidence>
<reference evidence="2 3" key="2">
    <citation type="submission" date="2007-09" db="EMBL/GenBank/DDBJ databases">
        <title>Draft genome sequence of Clostridium bolteae (ATCC BAA-613).</title>
        <authorList>
            <person name="Sudarsanam P."/>
            <person name="Ley R."/>
            <person name="Guruge J."/>
            <person name="Turnbaugh P.J."/>
            <person name="Mahowald M."/>
            <person name="Liep D."/>
            <person name="Gordon J."/>
        </authorList>
    </citation>
    <scope>NUCLEOTIDE SEQUENCE [LARGE SCALE GENOMIC DNA]</scope>
    <source>
        <strain evidence="3">ATCC BAA-613 / DSM 15670 / CCUG 46953 / JCM 12243 / WAL 16351</strain>
    </source>
</reference>
<dbReference type="Gene3D" id="3.40.50.2000">
    <property type="entry name" value="Glycogen Phosphorylase B"/>
    <property type="match status" value="2"/>
</dbReference>
<dbReference type="PaxDb" id="411902-CLOBOL_03344"/>
<organism evidence="2 3">
    <name type="scientific">Enterocloster bolteae (strain ATCC BAA-613 / DSM 15670 / CCUG 46953 / JCM 12243 / WAL 16351)</name>
    <name type="common">Clostridium bolteae</name>
    <dbReference type="NCBI Taxonomy" id="411902"/>
    <lineage>
        <taxon>Bacteria</taxon>
        <taxon>Bacillati</taxon>
        <taxon>Bacillota</taxon>
        <taxon>Clostridia</taxon>
        <taxon>Lachnospirales</taxon>
        <taxon>Lachnospiraceae</taxon>
        <taxon>Enterocloster</taxon>
    </lineage>
</organism>
<dbReference type="InterPro" id="IPR008928">
    <property type="entry name" value="6-hairpin_glycosidase_sf"/>
</dbReference>
<dbReference type="PANTHER" id="PTHR12526">
    <property type="entry name" value="GLYCOSYLTRANSFERASE"/>
    <property type="match status" value="1"/>
</dbReference>
<evidence type="ECO:0000313" key="3">
    <source>
        <dbReference type="Proteomes" id="UP000005396"/>
    </source>
</evidence>
<dbReference type="RefSeq" id="WP_002569803.1">
    <property type="nucleotide sequence ID" value="NZ_DS480686.1"/>
</dbReference>
<dbReference type="SUPFAM" id="SSF53756">
    <property type="entry name" value="UDP-Glycosyltransferase/glycogen phosphorylase"/>
    <property type="match status" value="1"/>
</dbReference>
<sequence>MDYNTLVKQLADKELTYILEHGFAHAGFNGPYYNQDTPVRNSAHWIVTYSYLYEKTGKQEYYDAAKILSEYLLRKENYGTSGSIRCRTDARYDHTNGLIGQAWVIEGLVESARLFKDLSYYEKAVQLFKIQEYNSNNNLWEVTDCNGEKDYDLTFNHQLWFAASGAMILEFETENKINKSVFIDNQIQDFLSAAEKKYFKVKKDGCIVHVVDYQKSPDEVEHSKKLQNARKMASITENPVKVIKKKITDKLSKFSLTEGLEEGYHIFDLYGFALLKKLYGNHSIYKSDNFKAAVHYALDTNQLLKLRNSCGGEKFNKFAFGYNSPAFEYPFVAYMFNGTINQFLVDKLFQFQLDATYKEDRLSQNCVDPNTLEARIYELVRYLQLNELHFTRRKKQKVCFLTNNIAEMGGRQRVNALLASEMSKTDDLDVSIVFTSNYKTAMKRFYYLNNNVRVLWSQKLSPSKRDSLYKIARYINKKIIRFRNTSFLQFVYFPPYEVRNYNQFFSDNKFDVVVGVGTRAGAMLSLLNDKSKKVVWLHNSYDVYFLKKDYFQWHQDGLYKKLLSKPDAMVVLTDGDINRYKRYIECDPIRIYNPLTLVCKDEAKLENNELVFVGRLDYDIKGLDLLADIFSIVKMKISEARLTIVGDGNGRKRLEETLAKLNLQHSVNFVGQRDNVMQYYQQGSVVLLTSRKEGFGLVTTEAMECGLPVVSFKTEGPSEIINDGRNGFLIDNYDVNAFAEKVILICKNKELRSVMGRKAKERAKDFSIDKIVNEWRELFVRI</sequence>
<reference evidence="2 3" key="1">
    <citation type="submission" date="2007-08" db="EMBL/GenBank/DDBJ databases">
        <authorList>
            <person name="Fulton L."/>
            <person name="Clifton S."/>
            <person name="Fulton B."/>
            <person name="Xu J."/>
            <person name="Minx P."/>
            <person name="Pepin K.H."/>
            <person name="Johnson M."/>
            <person name="Thiruvilangam P."/>
            <person name="Bhonagiri V."/>
            <person name="Nash W.E."/>
            <person name="Mardis E.R."/>
            <person name="Wilson R.K."/>
        </authorList>
    </citation>
    <scope>NUCLEOTIDE SEQUENCE [LARGE SCALE GENOMIC DNA]</scope>
    <source>
        <strain evidence="3">ATCC BAA-613 / DSM 15670 / CCUG 46953 / JCM 12243 / WAL 16351</strain>
    </source>
</reference>
<evidence type="ECO:0000313" key="2">
    <source>
        <dbReference type="EMBL" id="EDP16576.1"/>
    </source>
</evidence>
<comment type="caution">
    <text evidence="2">The sequence shown here is derived from an EMBL/GenBank/DDBJ whole genome shotgun (WGS) entry which is preliminary data.</text>
</comment>
<dbReference type="HOGENOM" id="CLU_358147_0_0_9"/>
<dbReference type="Pfam" id="PF00534">
    <property type="entry name" value="Glycos_transf_1"/>
    <property type="match status" value="1"/>
</dbReference>
<dbReference type="EMBL" id="ABCC02000029">
    <property type="protein sequence ID" value="EDP16576.1"/>
    <property type="molecule type" value="Genomic_DNA"/>
</dbReference>
<gene>
    <name evidence="2" type="ORF">CLOBOL_03344</name>
</gene>
<dbReference type="InterPro" id="IPR001296">
    <property type="entry name" value="Glyco_trans_1"/>
</dbReference>
<dbReference type="GO" id="GO:0016757">
    <property type="term" value="F:glycosyltransferase activity"/>
    <property type="evidence" value="ECO:0007669"/>
    <property type="project" value="InterPro"/>
</dbReference>
<protein>
    <recommendedName>
        <fullName evidence="1">Glycosyl transferase family 1 domain-containing protein</fullName>
    </recommendedName>
</protein>
<dbReference type="GO" id="GO:0005975">
    <property type="term" value="P:carbohydrate metabolic process"/>
    <property type="evidence" value="ECO:0007669"/>
    <property type="project" value="InterPro"/>
</dbReference>
<accession>A8RSJ5</accession>
<dbReference type="SUPFAM" id="SSF48208">
    <property type="entry name" value="Six-hairpin glycosidases"/>
    <property type="match status" value="1"/>
</dbReference>
<dbReference type="CAZy" id="GT4">
    <property type="family name" value="Glycosyltransferase Family 4"/>
</dbReference>
<dbReference type="eggNOG" id="COG0438">
    <property type="taxonomic scope" value="Bacteria"/>
</dbReference>
<dbReference type="CDD" id="cd03820">
    <property type="entry name" value="GT4_AmsD-like"/>
    <property type="match status" value="1"/>
</dbReference>
<dbReference type="Proteomes" id="UP000005396">
    <property type="component" value="Unassembled WGS sequence"/>
</dbReference>
<dbReference type="AlphaFoldDB" id="A8RSJ5"/>
<dbReference type="InterPro" id="IPR012341">
    <property type="entry name" value="6hp_glycosidase-like_sf"/>
</dbReference>
<dbReference type="Gene3D" id="1.50.10.10">
    <property type="match status" value="1"/>
</dbReference>